<dbReference type="Gene3D" id="3.40.350.10">
    <property type="entry name" value="Creatinase/prolidase N-terminal domain"/>
    <property type="match status" value="1"/>
</dbReference>
<dbReference type="PANTHER" id="PTHR46112:SF2">
    <property type="entry name" value="XAA-PRO AMINOPEPTIDASE P-RELATED"/>
    <property type="match status" value="1"/>
</dbReference>
<reference evidence="4" key="1">
    <citation type="journal article" date="2019" name="Int. J. Syst. Evol. Microbiol.">
        <title>The Global Catalogue of Microorganisms (GCM) 10K type strain sequencing project: providing services to taxonomists for standard genome sequencing and annotation.</title>
        <authorList>
            <consortium name="The Broad Institute Genomics Platform"/>
            <consortium name="The Broad Institute Genome Sequencing Center for Infectious Disease"/>
            <person name="Wu L."/>
            <person name="Ma J."/>
        </authorList>
    </citation>
    <scope>NUCLEOTIDE SEQUENCE [LARGE SCALE GENOMIC DNA]</scope>
    <source>
        <strain evidence="4">KCTC 42911</strain>
    </source>
</reference>
<feature type="domain" description="Creatinase N-terminal" evidence="2">
    <location>
        <begin position="12"/>
        <end position="156"/>
    </location>
</feature>
<dbReference type="EMBL" id="JBHRXI010000012">
    <property type="protein sequence ID" value="MFC3614653.1"/>
    <property type="molecule type" value="Genomic_DNA"/>
</dbReference>
<dbReference type="SUPFAM" id="SSF55920">
    <property type="entry name" value="Creatinase/aminopeptidase"/>
    <property type="match status" value="1"/>
</dbReference>
<dbReference type="RefSeq" id="WP_386735930.1">
    <property type="nucleotide sequence ID" value="NZ_JBHRXI010000012.1"/>
</dbReference>
<dbReference type="CDD" id="cd01066">
    <property type="entry name" value="APP_MetAP"/>
    <property type="match status" value="1"/>
</dbReference>
<evidence type="ECO:0000259" key="1">
    <source>
        <dbReference type="Pfam" id="PF00557"/>
    </source>
</evidence>
<dbReference type="Pfam" id="PF00557">
    <property type="entry name" value="Peptidase_M24"/>
    <property type="match status" value="1"/>
</dbReference>
<name>A0ABV7TJS2_9RHOB</name>
<dbReference type="InterPro" id="IPR000587">
    <property type="entry name" value="Creatinase_N"/>
</dbReference>
<evidence type="ECO:0000313" key="3">
    <source>
        <dbReference type="EMBL" id="MFC3614653.1"/>
    </source>
</evidence>
<dbReference type="PANTHER" id="PTHR46112">
    <property type="entry name" value="AMINOPEPTIDASE"/>
    <property type="match status" value="1"/>
</dbReference>
<evidence type="ECO:0000259" key="2">
    <source>
        <dbReference type="Pfam" id="PF01321"/>
    </source>
</evidence>
<dbReference type="InterPro" id="IPR050659">
    <property type="entry name" value="Peptidase_M24B"/>
</dbReference>
<gene>
    <name evidence="3" type="ORF">ACFORG_12845</name>
</gene>
<organism evidence="3 4">
    <name type="scientific">Lutimaribacter marinistellae</name>
    <dbReference type="NCBI Taxonomy" id="1820329"/>
    <lineage>
        <taxon>Bacteria</taxon>
        <taxon>Pseudomonadati</taxon>
        <taxon>Pseudomonadota</taxon>
        <taxon>Alphaproteobacteria</taxon>
        <taxon>Rhodobacterales</taxon>
        <taxon>Roseobacteraceae</taxon>
        <taxon>Lutimaribacter</taxon>
    </lineage>
</organism>
<sequence length="380" mass="40680">MDDYAEAEYRARLARAQAMMAEADLAALFLTTEPEIRYFTGFLTRFWESPTRPWFLVVPAQGDPVAVIPAIGAHLMAQGWISDIRTWAAPDYADDGIGLLAETLRELVPEGGRIGVPSALESHLRMPLADWARLGGMLGRRVLTEDALILRRLRMVKSSTEIERIRHACAVAGRAFARVPEIARAGVPLSDVFRNFQILCLEEGADWVSYLAGGAGPDGYGDVISPATDAPLAAGDILMLDTGAVTGGYFCDYDRNWAVGPVSSIAQNGHARVIEATQAGFEAARPGATAADLFHTMNAVLGGDAAGRLGHGLGMQLTEWPSLIPADQTVLEPGMVLTLEPCLETVPSRSIVHEENIVITATGAEWLTAPAGPDLPVLEA</sequence>
<dbReference type="Proteomes" id="UP001595629">
    <property type="component" value="Unassembled WGS sequence"/>
</dbReference>
<dbReference type="SUPFAM" id="SSF53092">
    <property type="entry name" value="Creatinase/prolidase N-terminal domain"/>
    <property type="match status" value="1"/>
</dbReference>
<evidence type="ECO:0000313" key="4">
    <source>
        <dbReference type="Proteomes" id="UP001595629"/>
    </source>
</evidence>
<dbReference type="InterPro" id="IPR029149">
    <property type="entry name" value="Creatin/AminoP/Spt16_N"/>
</dbReference>
<accession>A0ABV7TJS2</accession>
<dbReference type="Gene3D" id="3.90.230.10">
    <property type="entry name" value="Creatinase/methionine aminopeptidase superfamily"/>
    <property type="match status" value="1"/>
</dbReference>
<proteinExistence type="predicted"/>
<dbReference type="Pfam" id="PF01321">
    <property type="entry name" value="Creatinase_N"/>
    <property type="match status" value="1"/>
</dbReference>
<dbReference type="InterPro" id="IPR001714">
    <property type="entry name" value="Pept_M24_MAP"/>
</dbReference>
<keyword evidence="4" id="KW-1185">Reference proteome</keyword>
<dbReference type="PRINTS" id="PR00599">
    <property type="entry name" value="MAPEPTIDASE"/>
</dbReference>
<dbReference type="InterPro" id="IPR036005">
    <property type="entry name" value="Creatinase/aminopeptidase-like"/>
</dbReference>
<feature type="domain" description="Peptidase M24" evidence="1">
    <location>
        <begin position="163"/>
        <end position="360"/>
    </location>
</feature>
<comment type="caution">
    <text evidence="3">The sequence shown here is derived from an EMBL/GenBank/DDBJ whole genome shotgun (WGS) entry which is preliminary data.</text>
</comment>
<protein>
    <submittedName>
        <fullName evidence="3">M24 family metallopeptidase</fullName>
    </submittedName>
</protein>
<dbReference type="InterPro" id="IPR000994">
    <property type="entry name" value="Pept_M24"/>
</dbReference>